<accession>A0A7C6Z257</accession>
<gene>
    <name evidence="2" type="ORF">GX523_00785</name>
</gene>
<organism evidence="2 3">
    <name type="scientific">Desulfitobacterium dehalogenans</name>
    <dbReference type="NCBI Taxonomy" id="36854"/>
    <lineage>
        <taxon>Bacteria</taxon>
        <taxon>Bacillati</taxon>
        <taxon>Bacillota</taxon>
        <taxon>Clostridia</taxon>
        <taxon>Eubacteriales</taxon>
        <taxon>Desulfitobacteriaceae</taxon>
        <taxon>Desulfitobacterium</taxon>
    </lineage>
</organism>
<evidence type="ECO:0000256" key="1">
    <source>
        <dbReference type="SAM" id="Phobius"/>
    </source>
</evidence>
<dbReference type="Proteomes" id="UP000553059">
    <property type="component" value="Unassembled WGS sequence"/>
</dbReference>
<proteinExistence type="predicted"/>
<sequence length="49" mass="5261">MANAEMQRAGLGPKNPLFTKGDKMMYIHSAIGLAIMAIFWLTPAAAPLT</sequence>
<dbReference type="AlphaFoldDB" id="A0A7C6Z257"/>
<protein>
    <submittedName>
        <fullName evidence="2">Uncharacterized protein</fullName>
    </submittedName>
</protein>
<keyword evidence="1" id="KW-0812">Transmembrane</keyword>
<name>A0A7C6Z257_9FIRM</name>
<evidence type="ECO:0000313" key="3">
    <source>
        <dbReference type="Proteomes" id="UP000553059"/>
    </source>
</evidence>
<keyword evidence="1" id="KW-1133">Transmembrane helix</keyword>
<reference evidence="2 3" key="1">
    <citation type="journal article" date="2020" name="Biotechnol. Biofuels">
        <title>New insights from the biogas microbiome by comprehensive genome-resolved metagenomics of nearly 1600 species originating from multiple anaerobic digesters.</title>
        <authorList>
            <person name="Campanaro S."/>
            <person name="Treu L."/>
            <person name="Rodriguez-R L.M."/>
            <person name="Kovalovszki A."/>
            <person name="Ziels R.M."/>
            <person name="Maus I."/>
            <person name="Zhu X."/>
            <person name="Kougias P.G."/>
            <person name="Basile A."/>
            <person name="Luo G."/>
            <person name="Schluter A."/>
            <person name="Konstantinidis K.T."/>
            <person name="Angelidaki I."/>
        </authorList>
    </citation>
    <scope>NUCLEOTIDE SEQUENCE [LARGE SCALE GENOMIC DNA]</scope>
    <source>
        <strain evidence="2">AS05jafATM_4</strain>
    </source>
</reference>
<feature type="non-terminal residue" evidence="2">
    <location>
        <position position="49"/>
    </location>
</feature>
<keyword evidence="1" id="KW-0472">Membrane</keyword>
<evidence type="ECO:0000313" key="2">
    <source>
        <dbReference type="EMBL" id="HHY25285.1"/>
    </source>
</evidence>
<comment type="caution">
    <text evidence="2">The sequence shown here is derived from an EMBL/GenBank/DDBJ whole genome shotgun (WGS) entry which is preliminary data.</text>
</comment>
<dbReference type="EMBL" id="DUTF01000018">
    <property type="protein sequence ID" value="HHY25285.1"/>
    <property type="molecule type" value="Genomic_DNA"/>
</dbReference>
<feature type="transmembrane region" description="Helical" evidence="1">
    <location>
        <begin position="24"/>
        <end position="46"/>
    </location>
</feature>